<dbReference type="GeneID" id="115879365"/>
<evidence type="ECO:0000256" key="4">
    <source>
        <dbReference type="ARBA" id="ARBA00023212"/>
    </source>
</evidence>
<keyword evidence="3" id="KW-0970">Cilium biogenesis/degradation</keyword>
<dbReference type="PROSITE" id="PS51381">
    <property type="entry name" value="C2_B9"/>
    <property type="match status" value="1"/>
</dbReference>
<dbReference type="PANTHER" id="PTHR12968">
    <property type="entry name" value="B9 DOMAIN-CONTAINING"/>
    <property type="match status" value="1"/>
</dbReference>
<evidence type="ECO:0000256" key="5">
    <source>
        <dbReference type="ARBA" id="ARBA00023273"/>
    </source>
</evidence>
<sequence>MSEGGTFLLSISGQIEFVEVMASIGSSFHCKYEFCSGTDWKIIGGLEGGLSQIVNVVNNNDKIVLNYPVDVQFKSTNPYGWPQMIVSVYKGMSLEGYGRTHMPIRPGNHHLEVELARPKPSSFLGYIGSFFGYQPELLQPKMLATTAGNHLIRMETYGRIHMNFNVISQGFSRLGYDFGKIN</sequence>
<evidence type="ECO:0000313" key="9">
    <source>
        <dbReference type="RefSeq" id="XP_030752006.1"/>
    </source>
</evidence>
<gene>
    <name evidence="9" type="primary">LOC115879365</name>
</gene>
<keyword evidence="5" id="KW-0966">Cell projection</keyword>
<comment type="subcellular location">
    <subcellularLocation>
        <location evidence="1">Cytoplasm</location>
        <location evidence="1">Cytoskeleton</location>
        <location evidence="1">Cilium basal body</location>
    </subcellularLocation>
</comment>
<dbReference type="OrthoDB" id="431939at2759"/>
<reference evidence="9" key="1">
    <citation type="submission" date="2025-08" db="UniProtKB">
        <authorList>
            <consortium name="RefSeq"/>
        </authorList>
    </citation>
    <scope>IDENTIFICATION</scope>
    <source>
        <tissue evidence="9">Gonads</tissue>
    </source>
</reference>
<keyword evidence="8" id="KW-1185">Reference proteome</keyword>
<organism evidence="8 9">
    <name type="scientific">Sitophilus oryzae</name>
    <name type="common">Rice weevil</name>
    <name type="synonym">Curculio oryzae</name>
    <dbReference type="NCBI Taxonomy" id="7048"/>
    <lineage>
        <taxon>Eukaryota</taxon>
        <taxon>Metazoa</taxon>
        <taxon>Ecdysozoa</taxon>
        <taxon>Arthropoda</taxon>
        <taxon>Hexapoda</taxon>
        <taxon>Insecta</taxon>
        <taxon>Pterygota</taxon>
        <taxon>Neoptera</taxon>
        <taxon>Endopterygota</taxon>
        <taxon>Coleoptera</taxon>
        <taxon>Polyphaga</taxon>
        <taxon>Cucujiformia</taxon>
        <taxon>Curculionidae</taxon>
        <taxon>Dryophthorinae</taxon>
        <taxon>Sitophilus</taxon>
    </lineage>
</organism>
<proteinExistence type="inferred from homology"/>
<evidence type="ECO:0000256" key="2">
    <source>
        <dbReference type="ARBA" id="ARBA00022490"/>
    </source>
</evidence>
<evidence type="ECO:0000256" key="6">
    <source>
        <dbReference type="ARBA" id="ARBA00038411"/>
    </source>
</evidence>
<dbReference type="GO" id="GO:0036038">
    <property type="term" value="C:MKS complex"/>
    <property type="evidence" value="ECO:0007669"/>
    <property type="project" value="TreeGrafter"/>
</dbReference>
<dbReference type="FunCoup" id="A0A6J2XLQ7">
    <property type="interactions" value="74"/>
</dbReference>
<evidence type="ECO:0000313" key="8">
    <source>
        <dbReference type="Proteomes" id="UP000504635"/>
    </source>
</evidence>
<keyword evidence="4" id="KW-0206">Cytoskeleton</keyword>
<name>A0A6J2XLQ7_SITOR</name>
<comment type="similarity">
    <text evidence="6">Belongs to the B9D family.</text>
</comment>
<evidence type="ECO:0000256" key="7">
    <source>
        <dbReference type="ARBA" id="ARBA00039274"/>
    </source>
</evidence>
<protein>
    <recommendedName>
        <fullName evidence="7">B9 domain-containing protein 1</fullName>
    </recommendedName>
</protein>
<dbReference type="KEGG" id="soy:115879365"/>
<keyword evidence="2" id="KW-0963">Cytoplasm</keyword>
<dbReference type="InParanoid" id="A0A6J2XLQ7"/>
<dbReference type="PANTHER" id="PTHR12968:SF1">
    <property type="entry name" value="B9 DOMAIN-CONTAINING PROTEIN 1"/>
    <property type="match status" value="1"/>
</dbReference>
<evidence type="ECO:0000256" key="1">
    <source>
        <dbReference type="ARBA" id="ARBA00004120"/>
    </source>
</evidence>
<dbReference type="GO" id="GO:0060271">
    <property type="term" value="P:cilium assembly"/>
    <property type="evidence" value="ECO:0007669"/>
    <property type="project" value="TreeGrafter"/>
</dbReference>
<dbReference type="Pfam" id="PF07162">
    <property type="entry name" value="B9-C2"/>
    <property type="match status" value="1"/>
</dbReference>
<dbReference type="RefSeq" id="XP_030752006.1">
    <property type="nucleotide sequence ID" value="XM_030896146.1"/>
</dbReference>
<dbReference type="Proteomes" id="UP000504635">
    <property type="component" value="Unplaced"/>
</dbReference>
<dbReference type="InterPro" id="IPR010796">
    <property type="entry name" value="C2_B9-type_dom"/>
</dbReference>
<accession>A0A6J2XLQ7</accession>
<dbReference type="AlphaFoldDB" id="A0A6J2XLQ7"/>
<evidence type="ECO:0000256" key="3">
    <source>
        <dbReference type="ARBA" id="ARBA00022794"/>
    </source>
</evidence>